<gene>
    <name evidence="7" type="ORF">N0D28_12315</name>
</gene>
<evidence type="ECO:0000256" key="4">
    <source>
        <dbReference type="ARBA" id="ARBA00022989"/>
    </source>
</evidence>
<keyword evidence="2" id="KW-1003">Cell membrane</keyword>
<sequence>MTPPITSPLSAAARAALTVPAPTGPQTPSPLQRLAWHQQFGYNPSSLGALGAEVFTASGIEGGLGYHSAGRAWIGTGDPLCDPNDQAALLAAFVVGARRAGKLPLLLPVTARLAAAAPPSLRAVTLGATPYLDLQRWSPAGNRGKMLRGNLGKARRLGVSCQRAAPTPVFQAECTALMQSWQAQRRAGAVLGWVFDLDPFAWAADKRYFLARDQTGQAAAFLAASPLPARGGWYLEDIIRRPDAPDGTAAALVAHALSELRGEEGAQLATLGAVPLCLPRRSDVGVQVSRSLEALLYAARPLLSHWYNFDGLRQFKNQFAPTFWENEYLLLPGRRSLPGAALGLLRATLPGGLRSLRMP</sequence>
<evidence type="ECO:0000256" key="3">
    <source>
        <dbReference type="ARBA" id="ARBA00022692"/>
    </source>
</evidence>
<evidence type="ECO:0000256" key="1">
    <source>
        <dbReference type="ARBA" id="ARBA00004651"/>
    </source>
</evidence>
<evidence type="ECO:0000259" key="6">
    <source>
        <dbReference type="Pfam" id="PF09924"/>
    </source>
</evidence>
<name>A0ABY5YI97_9DEIO</name>
<protein>
    <submittedName>
        <fullName evidence="7">DUF2156 domain-containing protein</fullName>
    </submittedName>
</protein>
<feature type="domain" description="Phosphatidylglycerol lysyltransferase C-terminal" evidence="6">
    <location>
        <begin position="59"/>
        <end position="330"/>
    </location>
</feature>
<dbReference type="RefSeq" id="WP_260559803.1">
    <property type="nucleotide sequence ID" value="NZ_BAABEC010000180.1"/>
</dbReference>
<dbReference type="PANTHER" id="PTHR34697">
    <property type="entry name" value="PHOSPHATIDYLGLYCEROL LYSYLTRANSFERASE"/>
    <property type="match status" value="1"/>
</dbReference>
<keyword evidence="8" id="KW-1185">Reference proteome</keyword>
<evidence type="ECO:0000256" key="5">
    <source>
        <dbReference type="ARBA" id="ARBA00023136"/>
    </source>
</evidence>
<accession>A0ABY5YI97</accession>
<comment type="subcellular location">
    <subcellularLocation>
        <location evidence="1">Cell membrane</location>
        <topology evidence="1">Multi-pass membrane protein</topology>
    </subcellularLocation>
</comment>
<evidence type="ECO:0000313" key="7">
    <source>
        <dbReference type="EMBL" id="UWX63518.1"/>
    </source>
</evidence>
<evidence type="ECO:0000313" key="8">
    <source>
        <dbReference type="Proteomes" id="UP001060261"/>
    </source>
</evidence>
<dbReference type="EMBL" id="CP104213">
    <property type="protein sequence ID" value="UWX63518.1"/>
    <property type="molecule type" value="Genomic_DNA"/>
</dbReference>
<dbReference type="InterPro" id="IPR051211">
    <property type="entry name" value="PG_lysyltransferase"/>
</dbReference>
<reference evidence="7" key="1">
    <citation type="submission" date="2022-09" db="EMBL/GenBank/DDBJ databases">
        <title>genome sequence of Deinococcus rubellus.</title>
        <authorList>
            <person name="Srinivasan S."/>
        </authorList>
    </citation>
    <scope>NUCLEOTIDE SEQUENCE</scope>
    <source>
        <strain evidence="7">Ant6</strain>
    </source>
</reference>
<organism evidence="7 8">
    <name type="scientific">Deinococcus rubellus</name>
    <dbReference type="NCBI Taxonomy" id="1889240"/>
    <lineage>
        <taxon>Bacteria</taxon>
        <taxon>Thermotogati</taxon>
        <taxon>Deinococcota</taxon>
        <taxon>Deinococci</taxon>
        <taxon>Deinococcales</taxon>
        <taxon>Deinococcaceae</taxon>
        <taxon>Deinococcus</taxon>
    </lineage>
</organism>
<proteinExistence type="predicted"/>
<evidence type="ECO:0000256" key="2">
    <source>
        <dbReference type="ARBA" id="ARBA00022475"/>
    </source>
</evidence>
<dbReference type="Pfam" id="PF09924">
    <property type="entry name" value="LPG_synthase_C"/>
    <property type="match status" value="1"/>
</dbReference>
<dbReference type="PANTHER" id="PTHR34697:SF2">
    <property type="entry name" value="PHOSPHATIDYLGLYCEROL LYSYLTRANSFERASE"/>
    <property type="match status" value="1"/>
</dbReference>
<dbReference type="InterPro" id="IPR024320">
    <property type="entry name" value="LPG_synthase_C"/>
</dbReference>
<keyword evidence="3" id="KW-0812">Transmembrane</keyword>
<keyword evidence="4" id="KW-1133">Transmembrane helix</keyword>
<dbReference type="Proteomes" id="UP001060261">
    <property type="component" value="Chromosome"/>
</dbReference>
<keyword evidence="5" id="KW-0472">Membrane</keyword>